<dbReference type="InterPro" id="IPR015424">
    <property type="entry name" value="PyrdxlP-dep_Trfase"/>
</dbReference>
<dbReference type="PANTHER" id="PTHR43277:SF4">
    <property type="entry name" value="ARGININE DECARBOXYLASE"/>
    <property type="match status" value="1"/>
</dbReference>
<evidence type="ECO:0000256" key="5">
    <source>
        <dbReference type="ARBA" id="ARBA00023239"/>
    </source>
</evidence>
<dbReference type="RefSeq" id="WP_150217407.1">
    <property type="nucleotide sequence ID" value="NZ_CP029192.1"/>
</dbReference>
<keyword evidence="5" id="KW-0456">Lyase</keyword>
<gene>
    <name evidence="8" type="ORF">DEJ48_19370</name>
</gene>
<evidence type="ECO:0000256" key="1">
    <source>
        <dbReference type="ARBA" id="ARBA00001933"/>
    </source>
</evidence>
<reference evidence="8 9" key="1">
    <citation type="submission" date="2018-05" db="EMBL/GenBank/DDBJ databases">
        <title>Streptomyces venezuelae.</title>
        <authorList>
            <person name="Kim W."/>
            <person name="Lee N."/>
            <person name="Cho B.-K."/>
        </authorList>
    </citation>
    <scope>NUCLEOTIDE SEQUENCE [LARGE SCALE GENOMIC DNA]</scope>
    <source>
        <strain evidence="8 9">ATCC 14584</strain>
    </source>
</reference>
<accession>A0A5P2C1X1</accession>
<dbReference type="GO" id="GO:0016831">
    <property type="term" value="F:carboxy-lyase activity"/>
    <property type="evidence" value="ECO:0007669"/>
    <property type="project" value="UniProtKB-KW"/>
</dbReference>
<dbReference type="SUPFAM" id="SSF53383">
    <property type="entry name" value="PLP-dependent transferases"/>
    <property type="match status" value="1"/>
</dbReference>
<sequence length="496" mass="53652">MAVNRSLNHDEAPVLEALERYHKADELAFTPPGHKQARGADPRVRKALGEAVFLGDVLATGGLDDRLSRHQVLERAQRLMADAVHAEHTFFSTCGSSLSVKAAMLTVTAPHRRLLVGRDAHKSVIAGLILSGVEPVWVEPAWDPERHIAHPPAADAFEEAFAAHPDADGALVTSPTPYGSAADLSRIADVCHRRDKPLIVDEAWGAHLPFHDKLPTWAMDAGADICVTSVHKMGSGLEQGSVFHLQGDLIDPAVLASRADLLGTTSPSVLLYAGLDGWRRQMVQHGERLLGDALDLAARTRAAIEDIDGLHVDDADDYCGPGRAADLDPLPLVMDLSALGTTGYAAADWLREHHHIDMHLFDHRRISAQLTHADDEATATRLLDALRDLSRHADELADAPQVDVPSPGDLRMPQADLPRDAYFARPEDVPVEEAAGRIAAEMITPYPPGIPVVLPGERLTEPVLTYLRSGVRAGMNLPDAADSSLETVRVVRDEGR</sequence>
<feature type="domain" description="Orn/Lys/Arg decarboxylase C-terminal" evidence="7">
    <location>
        <begin position="425"/>
        <end position="478"/>
    </location>
</feature>
<evidence type="ECO:0000313" key="9">
    <source>
        <dbReference type="Proteomes" id="UP000322927"/>
    </source>
</evidence>
<organism evidence="8 9">
    <name type="scientific">Streptomyces venezuelae</name>
    <dbReference type="NCBI Taxonomy" id="54571"/>
    <lineage>
        <taxon>Bacteria</taxon>
        <taxon>Bacillati</taxon>
        <taxon>Actinomycetota</taxon>
        <taxon>Actinomycetes</taxon>
        <taxon>Kitasatosporales</taxon>
        <taxon>Streptomycetaceae</taxon>
        <taxon>Streptomyces</taxon>
    </lineage>
</organism>
<comment type="similarity">
    <text evidence="2">Belongs to the Orn/Lys/Arg decarboxylase class-I family.</text>
</comment>
<proteinExistence type="inferred from homology"/>
<evidence type="ECO:0000313" key="8">
    <source>
        <dbReference type="EMBL" id="QES35291.1"/>
    </source>
</evidence>
<evidence type="ECO:0000259" key="6">
    <source>
        <dbReference type="Pfam" id="PF01276"/>
    </source>
</evidence>
<evidence type="ECO:0000256" key="3">
    <source>
        <dbReference type="ARBA" id="ARBA00022793"/>
    </source>
</evidence>
<evidence type="ECO:0000256" key="4">
    <source>
        <dbReference type="ARBA" id="ARBA00022898"/>
    </source>
</evidence>
<dbReference type="OrthoDB" id="9815233at2"/>
<dbReference type="EMBL" id="CP029192">
    <property type="protein sequence ID" value="QES35291.1"/>
    <property type="molecule type" value="Genomic_DNA"/>
</dbReference>
<dbReference type="InterPro" id="IPR015421">
    <property type="entry name" value="PyrdxlP-dep_Trfase_major"/>
</dbReference>
<dbReference type="Proteomes" id="UP000322927">
    <property type="component" value="Chromosome"/>
</dbReference>
<dbReference type="Gene3D" id="3.40.640.10">
    <property type="entry name" value="Type I PLP-dependent aspartate aminotransferase-like (Major domain)"/>
    <property type="match status" value="1"/>
</dbReference>
<comment type="cofactor">
    <cofactor evidence="1">
        <name>pyridoxal 5'-phosphate</name>
        <dbReference type="ChEBI" id="CHEBI:597326"/>
    </cofactor>
</comment>
<dbReference type="Pfam" id="PF01276">
    <property type="entry name" value="OKR_DC_1"/>
    <property type="match status" value="1"/>
</dbReference>
<evidence type="ECO:0000259" key="7">
    <source>
        <dbReference type="Pfam" id="PF03711"/>
    </source>
</evidence>
<keyword evidence="4" id="KW-0663">Pyridoxal phosphate</keyword>
<dbReference type="PANTHER" id="PTHR43277">
    <property type="entry name" value="ARGININE DECARBOXYLASE"/>
    <property type="match status" value="1"/>
</dbReference>
<dbReference type="AlphaFoldDB" id="A0A5P2C1X1"/>
<dbReference type="InterPro" id="IPR008286">
    <property type="entry name" value="Prn/Lys/Arg_de-COase_C"/>
</dbReference>
<dbReference type="InterPro" id="IPR000310">
    <property type="entry name" value="Orn/Lys/Arg_deCO2ase_major_dom"/>
</dbReference>
<dbReference type="InterPro" id="IPR052357">
    <property type="entry name" value="Orn_Lys_Arg_decarboxylase-I"/>
</dbReference>
<dbReference type="Gene3D" id="3.90.105.10">
    <property type="entry name" value="Molybdopterin biosynthesis moea protein, domain 2"/>
    <property type="match status" value="1"/>
</dbReference>
<name>A0A5P2C1X1_STRVZ</name>
<dbReference type="Pfam" id="PF03711">
    <property type="entry name" value="OKR_DC_1_C"/>
    <property type="match status" value="1"/>
</dbReference>
<keyword evidence="3" id="KW-0210">Decarboxylase</keyword>
<protein>
    <submittedName>
        <fullName evidence="8">Ornithine decarboxylase</fullName>
    </submittedName>
</protein>
<evidence type="ECO:0000256" key="2">
    <source>
        <dbReference type="ARBA" id="ARBA00010671"/>
    </source>
</evidence>
<feature type="domain" description="Orn/Lys/Arg decarboxylases family 1 pyridoxal-P attachment site" evidence="6">
    <location>
        <begin position="13"/>
        <end position="307"/>
    </location>
</feature>